<evidence type="ECO:0000259" key="9">
    <source>
        <dbReference type="Pfam" id="PF05649"/>
    </source>
</evidence>
<evidence type="ECO:0000256" key="5">
    <source>
        <dbReference type="ARBA" id="ARBA00022801"/>
    </source>
</evidence>
<evidence type="ECO:0000313" key="11">
    <source>
        <dbReference type="Proteomes" id="UP000230423"/>
    </source>
</evidence>
<dbReference type="GO" id="GO:0004222">
    <property type="term" value="F:metalloendopeptidase activity"/>
    <property type="evidence" value="ECO:0007669"/>
    <property type="project" value="InterPro"/>
</dbReference>
<evidence type="ECO:0000256" key="4">
    <source>
        <dbReference type="ARBA" id="ARBA00022723"/>
    </source>
</evidence>
<dbReference type="InterPro" id="IPR008753">
    <property type="entry name" value="Peptidase_M13_N"/>
</dbReference>
<keyword evidence="6" id="KW-0862">Zinc</keyword>
<keyword evidence="11" id="KW-1185">Reference proteome</keyword>
<dbReference type="GO" id="GO:0005886">
    <property type="term" value="C:plasma membrane"/>
    <property type="evidence" value="ECO:0007669"/>
    <property type="project" value="TreeGrafter"/>
</dbReference>
<proteinExistence type="inferred from homology"/>
<dbReference type="PRINTS" id="PR00786">
    <property type="entry name" value="NEPRILYSIN"/>
</dbReference>
<name>A0A2G9UHU4_TELCI</name>
<feature type="domain" description="Peptidase M13 C-terminal" evidence="8">
    <location>
        <begin position="428"/>
        <end position="626"/>
    </location>
</feature>
<feature type="domain" description="Peptidase M13 N-terminal" evidence="9">
    <location>
        <begin position="70"/>
        <end position="274"/>
    </location>
</feature>
<comment type="similarity">
    <text evidence="2">Belongs to the peptidase M13 family.</text>
</comment>
<dbReference type="CDD" id="cd08662">
    <property type="entry name" value="M13"/>
    <property type="match status" value="1"/>
</dbReference>
<dbReference type="AlphaFoldDB" id="A0A2G9UHU4"/>
<dbReference type="InterPro" id="IPR024079">
    <property type="entry name" value="MetalloPept_cat_dom_sf"/>
</dbReference>
<protein>
    <submittedName>
        <fullName evidence="10">Peptidase family M13</fullName>
    </submittedName>
</protein>
<keyword evidence="3" id="KW-0645">Protease</keyword>
<keyword evidence="7" id="KW-0482">Metalloprotease</keyword>
<evidence type="ECO:0000259" key="8">
    <source>
        <dbReference type="Pfam" id="PF01431"/>
    </source>
</evidence>
<dbReference type="Pfam" id="PF05649">
    <property type="entry name" value="Peptidase_M13_N"/>
    <property type="match status" value="2"/>
</dbReference>
<dbReference type="Proteomes" id="UP000230423">
    <property type="component" value="Unassembled WGS sequence"/>
</dbReference>
<dbReference type="PANTHER" id="PTHR11733:SF167">
    <property type="entry name" value="FI17812P1-RELATED"/>
    <property type="match status" value="1"/>
</dbReference>
<organism evidence="10 11">
    <name type="scientific">Teladorsagia circumcincta</name>
    <name type="common">Brown stomach worm</name>
    <name type="synonym">Ostertagia circumcincta</name>
    <dbReference type="NCBI Taxonomy" id="45464"/>
    <lineage>
        <taxon>Eukaryota</taxon>
        <taxon>Metazoa</taxon>
        <taxon>Ecdysozoa</taxon>
        <taxon>Nematoda</taxon>
        <taxon>Chromadorea</taxon>
        <taxon>Rhabditida</taxon>
        <taxon>Rhabditina</taxon>
        <taxon>Rhabditomorpha</taxon>
        <taxon>Strongyloidea</taxon>
        <taxon>Trichostrongylidae</taxon>
        <taxon>Teladorsagia</taxon>
    </lineage>
</organism>
<dbReference type="GO" id="GO:0016485">
    <property type="term" value="P:protein processing"/>
    <property type="evidence" value="ECO:0007669"/>
    <property type="project" value="TreeGrafter"/>
</dbReference>
<comment type="cofactor">
    <cofactor evidence="1">
        <name>Zn(2+)</name>
        <dbReference type="ChEBI" id="CHEBI:29105"/>
    </cofactor>
</comment>
<reference evidence="10 11" key="1">
    <citation type="submission" date="2015-09" db="EMBL/GenBank/DDBJ databases">
        <title>Draft genome of the parasitic nematode Teladorsagia circumcincta isolate WARC Sus (inbred).</title>
        <authorList>
            <person name="Mitreva M."/>
        </authorList>
    </citation>
    <scope>NUCLEOTIDE SEQUENCE [LARGE SCALE GENOMIC DNA]</scope>
    <source>
        <strain evidence="10 11">S</strain>
    </source>
</reference>
<feature type="domain" description="Peptidase M13 N-terminal" evidence="9">
    <location>
        <begin position="323"/>
        <end position="368"/>
    </location>
</feature>
<keyword evidence="5" id="KW-0378">Hydrolase</keyword>
<sequence>MKLLFKRWKLKNTVAIGSVILIGNSTGKRCPTIPKNCSVGSSQNQSLCLSKKCVRLAANYLNNMKPKVNPCKDFYSFACGSFATNRVVPEHEKKINVLFEMEREHKLHLKDILEDASADEESKAMTLSRTYYNSCMDEEAQAELGTLPMLSLISHMGGWELLTNARFDAADYHWEATAGRLQIYGVDGLIRVFVQRGFEDSDAQLIMLGPPKLFLEKKKFYRGAPSTNAYLSYYRQYITNVLKMLGADMDDDSAGIEYQVNDIIDLERRIANVGLSALVKSKPLNCINNYMMFRLVSSFDVYLSQQYRRPLQQFHSNMYGKTAEAIEMIGDFKNSMKTLLLDAEWMDDATRAAALKKLESMRYKIGFPDYIFNETEVLRPFKGVLLVADRYFDNALELRKASIRDNLNELRRKPGSDEWAFPVIAVDAFYSFTGNEIVFPAGILQYPIFIPEAPFYLNYASIGIAVGHEITHGYDDLGAQYDANGSLRGWWDEGTLETFRQRRQCFINQYGKQVDGRSSIGENIADNGGMRLAYEAYKMRRSRESNLTKVLPGLAEWTAEQLFFIAYANVWCEVVKTSSVNYLMDTDVHPLGMFRVNVPLQNFPPFSEAFNCPIGSPMNPYEKCRVW</sequence>
<keyword evidence="4" id="KW-0479">Metal-binding</keyword>
<dbReference type="InterPro" id="IPR000718">
    <property type="entry name" value="Peptidase_M13"/>
</dbReference>
<dbReference type="Pfam" id="PF01431">
    <property type="entry name" value="Peptidase_M13"/>
    <property type="match status" value="1"/>
</dbReference>
<evidence type="ECO:0000256" key="1">
    <source>
        <dbReference type="ARBA" id="ARBA00001947"/>
    </source>
</evidence>
<gene>
    <name evidence="10" type="ORF">TELCIR_08880</name>
</gene>
<dbReference type="GO" id="GO:0046872">
    <property type="term" value="F:metal ion binding"/>
    <property type="evidence" value="ECO:0007669"/>
    <property type="project" value="UniProtKB-KW"/>
</dbReference>
<accession>A0A2G9UHU4</accession>
<dbReference type="PANTHER" id="PTHR11733">
    <property type="entry name" value="ZINC METALLOPROTEASE FAMILY M13 NEPRILYSIN-RELATED"/>
    <property type="match status" value="1"/>
</dbReference>
<dbReference type="InterPro" id="IPR018497">
    <property type="entry name" value="Peptidase_M13_C"/>
</dbReference>
<dbReference type="InterPro" id="IPR042089">
    <property type="entry name" value="Peptidase_M13_dom_2"/>
</dbReference>
<dbReference type="Gene3D" id="3.40.390.10">
    <property type="entry name" value="Collagenase (Catalytic Domain)"/>
    <property type="match status" value="2"/>
</dbReference>
<evidence type="ECO:0000256" key="3">
    <source>
        <dbReference type="ARBA" id="ARBA00022670"/>
    </source>
</evidence>
<dbReference type="OrthoDB" id="6475849at2759"/>
<evidence type="ECO:0000256" key="2">
    <source>
        <dbReference type="ARBA" id="ARBA00007357"/>
    </source>
</evidence>
<evidence type="ECO:0000256" key="6">
    <source>
        <dbReference type="ARBA" id="ARBA00022833"/>
    </source>
</evidence>
<evidence type="ECO:0000256" key="7">
    <source>
        <dbReference type="ARBA" id="ARBA00023049"/>
    </source>
</evidence>
<dbReference type="EMBL" id="KZ346711">
    <property type="protein sequence ID" value="PIO69302.1"/>
    <property type="molecule type" value="Genomic_DNA"/>
</dbReference>
<dbReference type="Gene3D" id="1.10.1380.10">
    <property type="entry name" value="Neutral endopeptidase , domain2"/>
    <property type="match status" value="3"/>
</dbReference>
<evidence type="ECO:0000313" key="10">
    <source>
        <dbReference type="EMBL" id="PIO69302.1"/>
    </source>
</evidence>
<dbReference type="SUPFAM" id="SSF55486">
    <property type="entry name" value="Metalloproteases ('zincins'), catalytic domain"/>
    <property type="match status" value="1"/>
</dbReference>
<dbReference type="PROSITE" id="PS51885">
    <property type="entry name" value="NEPRILYSIN"/>
    <property type="match status" value="1"/>
</dbReference>